<evidence type="ECO:0000313" key="7">
    <source>
        <dbReference type="Proteomes" id="UP001163739"/>
    </source>
</evidence>
<reference evidence="6" key="1">
    <citation type="submission" date="2022-06" db="EMBL/GenBank/DDBJ databases">
        <title>Alkalimarinus sp. nov., isolated from gut of a Alitta virens.</title>
        <authorList>
            <person name="Yang A.I."/>
            <person name="Shin N.-R."/>
        </authorList>
    </citation>
    <scope>NUCLEOTIDE SEQUENCE</scope>
    <source>
        <strain evidence="6">A2M4</strain>
    </source>
</reference>
<evidence type="ECO:0000256" key="1">
    <source>
        <dbReference type="ARBA" id="ARBA00004496"/>
    </source>
</evidence>
<dbReference type="SUPFAM" id="SSF52402">
    <property type="entry name" value="Adenine nucleotide alpha hydrolases-like"/>
    <property type="match status" value="1"/>
</dbReference>
<comment type="function">
    <text evidence="4">Required for resistance to DNA-damaging agents.</text>
</comment>
<comment type="subcellular location">
    <subcellularLocation>
        <location evidence="1">Cytoplasm</location>
    </subcellularLocation>
</comment>
<proteinExistence type="inferred from homology"/>
<keyword evidence="7" id="KW-1185">Reference proteome</keyword>
<gene>
    <name evidence="6" type="ORF">NKI27_19185</name>
</gene>
<dbReference type="PANTHER" id="PTHR47892:SF1">
    <property type="entry name" value="UNIVERSAL STRESS PROTEIN E"/>
    <property type="match status" value="1"/>
</dbReference>
<dbReference type="PRINTS" id="PR01438">
    <property type="entry name" value="UNVRSLSTRESS"/>
</dbReference>
<evidence type="ECO:0000256" key="2">
    <source>
        <dbReference type="ARBA" id="ARBA00008791"/>
    </source>
</evidence>
<dbReference type="InterPro" id="IPR006015">
    <property type="entry name" value="Universal_stress_UspA"/>
</dbReference>
<evidence type="ECO:0000256" key="3">
    <source>
        <dbReference type="ARBA" id="ARBA00022490"/>
    </source>
</evidence>
<protein>
    <submittedName>
        <fullName evidence="6">Universal stress protein</fullName>
    </submittedName>
</protein>
<sequence length="90" mass="9514">MNTLMGDLKLKIGAESFNYVAPRTHLIQGTPDRELPKLADSLEADLVVMGTVARTGVAGLLIGNTAEAVLPQLRCSVLAIKPNGFVSPVK</sequence>
<keyword evidence="3" id="KW-0963">Cytoplasm</keyword>
<comment type="similarity">
    <text evidence="2">Belongs to the universal stress protein A family.</text>
</comment>
<accession>A0ABY6N281</accession>
<dbReference type="Proteomes" id="UP001163739">
    <property type="component" value="Chromosome"/>
</dbReference>
<dbReference type="PANTHER" id="PTHR47892">
    <property type="entry name" value="UNIVERSAL STRESS PROTEIN E"/>
    <property type="match status" value="1"/>
</dbReference>
<evidence type="ECO:0000259" key="5">
    <source>
        <dbReference type="Pfam" id="PF00582"/>
    </source>
</evidence>
<feature type="domain" description="UspA" evidence="5">
    <location>
        <begin position="15"/>
        <end position="81"/>
    </location>
</feature>
<dbReference type="RefSeq" id="WP_265047631.1">
    <property type="nucleotide sequence ID" value="NZ_CP100390.1"/>
</dbReference>
<evidence type="ECO:0000313" key="6">
    <source>
        <dbReference type="EMBL" id="UZE96145.1"/>
    </source>
</evidence>
<name>A0ABY6N281_9ALTE</name>
<dbReference type="Pfam" id="PF00582">
    <property type="entry name" value="Usp"/>
    <property type="match status" value="1"/>
</dbReference>
<dbReference type="Gene3D" id="3.40.50.12370">
    <property type="match status" value="1"/>
</dbReference>
<dbReference type="EMBL" id="CP100390">
    <property type="protein sequence ID" value="UZE96145.1"/>
    <property type="molecule type" value="Genomic_DNA"/>
</dbReference>
<evidence type="ECO:0000256" key="4">
    <source>
        <dbReference type="ARBA" id="ARBA00037131"/>
    </source>
</evidence>
<dbReference type="InterPro" id="IPR006016">
    <property type="entry name" value="UspA"/>
</dbReference>
<organism evidence="6 7">
    <name type="scientific">Alkalimarinus alittae</name>
    <dbReference type="NCBI Taxonomy" id="2961619"/>
    <lineage>
        <taxon>Bacteria</taxon>
        <taxon>Pseudomonadati</taxon>
        <taxon>Pseudomonadota</taxon>
        <taxon>Gammaproteobacteria</taxon>
        <taxon>Alteromonadales</taxon>
        <taxon>Alteromonadaceae</taxon>
        <taxon>Alkalimarinus</taxon>
    </lineage>
</organism>